<dbReference type="GO" id="GO:0015288">
    <property type="term" value="F:porin activity"/>
    <property type="evidence" value="ECO:0007669"/>
    <property type="project" value="UniProtKB-KW"/>
</dbReference>
<protein>
    <recommendedName>
        <fullName evidence="10">Porin</fullName>
    </recommendedName>
</protein>
<keyword evidence="8 10" id="KW-0472">Membrane</keyword>
<evidence type="ECO:0000256" key="5">
    <source>
        <dbReference type="ARBA" id="ARBA00022729"/>
    </source>
</evidence>
<comment type="function">
    <text evidence="10">Forms passive diffusion pores that allow small molecular weight hydrophilic materials across the outer membrane.</text>
</comment>
<keyword evidence="7 10" id="KW-0626">Porin</keyword>
<evidence type="ECO:0000256" key="8">
    <source>
        <dbReference type="ARBA" id="ARBA00023136"/>
    </source>
</evidence>
<keyword evidence="6 10" id="KW-0406">Ion transport</keyword>
<evidence type="ECO:0000256" key="7">
    <source>
        <dbReference type="ARBA" id="ARBA00023114"/>
    </source>
</evidence>
<comment type="domain">
    <text evidence="10">Consists of 16-stranded beta-barrel sheets, with large surface-exposed loops, that form a transmembrane pore at the center of each barrel. The pore is partially ocluded by a peptide loop that folds into the pore lumen.</text>
</comment>
<keyword evidence="5" id="KW-0732">Signal</keyword>
<proteinExistence type="inferred from homology"/>
<keyword evidence="3 10" id="KW-1134">Transmembrane beta strand</keyword>
<dbReference type="GO" id="GO:0009279">
    <property type="term" value="C:cell outer membrane"/>
    <property type="evidence" value="ECO:0007669"/>
    <property type="project" value="UniProtKB-SubCell"/>
</dbReference>
<comment type="caution">
    <text evidence="11">The sequence shown here is derived from an EMBL/GenBank/DDBJ whole genome shotgun (WGS) entry which is preliminary data.</text>
</comment>
<dbReference type="Proteomes" id="UP000295030">
    <property type="component" value="Unassembled WGS sequence"/>
</dbReference>
<dbReference type="GO" id="GO:0006811">
    <property type="term" value="P:monoatomic ion transport"/>
    <property type="evidence" value="ECO:0007669"/>
    <property type="project" value="UniProtKB-KW"/>
</dbReference>
<reference evidence="11 12" key="1">
    <citation type="submission" date="2019-03" db="EMBL/GenBank/DDBJ databases">
        <title>Genomic Encyclopedia of Type Strains, Phase IV (KMG-IV): sequencing the most valuable type-strain genomes for metagenomic binning, comparative biology and taxonomic classification.</title>
        <authorList>
            <person name="Goeker M."/>
        </authorList>
    </citation>
    <scope>NUCLEOTIDE SEQUENCE [LARGE SCALE GENOMIC DNA]</scope>
    <source>
        <strain evidence="11 12">DSM 101</strain>
    </source>
</reference>
<organism evidence="11 12">
    <name type="scientific">Ancylobacter aquaticus</name>
    <dbReference type="NCBI Taxonomy" id="100"/>
    <lineage>
        <taxon>Bacteria</taxon>
        <taxon>Pseudomonadati</taxon>
        <taxon>Pseudomonadota</taxon>
        <taxon>Alphaproteobacteria</taxon>
        <taxon>Hyphomicrobiales</taxon>
        <taxon>Xanthobacteraceae</taxon>
        <taxon>Ancylobacter</taxon>
    </lineage>
</organism>
<evidence type="ECO:0000313" key="12">
    <source>
        <dbReference type="Proteomes" id="UP000295030"/>
    </source>
</evidence>
<keyword evidence="9 10" id="KW-0998">Cell outer membrane</keyword>
<dbReference type="InterPro" id="IPR003684">
    <property type="entry name" value="Porin_alphabac"/>
</dbReference>
<accession>A0A4R1I9F2</accession>
<keyword evidence="4 10" id="KW-0812">Transmembrane</keyword>
<name>A0A4R1I9F2_ANCAQ</name>
<evidence type="ECO:0000256" key="10">
    <source>
        <dbReference type="RuleBase" id="RU364005"/>
    </source>
</evidence>
<gene>
    <name evidence="11" type="ORF">EV667_0308</name>
</gene>
<evidence type="ECO:0000256" key="9">
    <source>
        <dbReference type="ARBA" id="ARBA00023237"/>
    </source>
</evidence>
<comment type="subcellular location">
    <subcellularLocation>
        <location evidence="10">Cell outer membrane</location>
        <topology evidence="10">Multi-pass membrane protein</topology>
    </subcellularLocation>
</comment>
<comment type="similarity">
    <text evidence="1 10">Belongs to the alphaproteobacteria porin family.</text>
</comment>
<sequence>MAGFAVLLVAPPPHAHAAEPPGSPSARAVKACTVEGPGFTTIPGSDTCLRLGGYLWAETYANSYTDYPAANARNYWVSTFGFVTDARTRTEYGTLRSYADLRIIWRTADPWGAGLADGADFQPYDMRIEFAGFTFGYLQSFFDFYANANVLGTDPVTIGDQTQLPVLGYSWHLADGFVAQLSLEGSSQRDNGILPVVASGPDFAAGDDAEAGGAARWPEIVATFGQTGDWGNFQLSGALHQIAQAPLSERTGASTGEWGYALQAGVMFNLPFIASGDTLYLQAAYADGATSYLGLVDPGGRFSAPDAFQRLDGSLSKVAGWSAVGQFLHNWSPTWNSAFFGGYGRFDIADPLAQITYGATGIGNWNAGANLTWAPAGPFAVTLQYDYNLYEADGFRPGTQGPALASRAASELMLMFATTF</sequence>
<evidence type="ECO:0000313" key="11">
    <source>
        <dbReference type="EMBL" id="TCK30220.1"/>
    </source>
</evidence>
<dbReference type="EMBL" id="SMFY01000001">
    <property type="protein sequence ID" value="TCK30220.1"/>
    <property type="molecule type" value="Genomic_DNA"/>
</dbReference>
<keyword evidence="2 10" id="KW-0813">Transport</keyword>
<dbReference type="AlphaFoldDB" id="A0A4R1I9F2"/>
<evidence type="ECO:0000256" key="1">
    <source>
        <dbReference type="ARBA" id="ARBA00009521"/>
    </source>
</evidence>
<evidence type="ECO:0000256" key="4">
    <source>
        <dbReference type="ARBA" id="ARBA00022692"/>
    </source>
</evidence>
<dbReference type="GO" id="GO:0046930">
    <property type="term" value="C:pore complex"/>
    <property type="evidence" value="ECO:0007669"/>
    <property type="project" value="UniProtKB-KW"/>
</dbReference>
<dbReference type="Pfam" id="PF02530">
    <property type="entry name" value="Porin_2"/>
    <property type="match status" value="1"/>
</dbReference>
<evidence type="ECO:0000256" key="2">
    <source>
        <dbReference type="ARBA" id="ARBA00022448"/>
    </source>
</evidence>
<evidence type="ECO:0000256" key="3">
    <source>
        <dbReference type="ARBA" id="ARBA00022452"/>
    </source>
</evidence>
<keyword evidence="12" id="KW-1185">Reference proteome</keyword>
<dbReference type="RefSeq" id="WP_245515933.1">
    <property type="nucleotide sequence ID" value="NZ_SMFY01000001.1"/>
</dbReference>
<evidence type="ECO:0000256" key="6">
    <source>
        <dbReference type="ARBA" id="ARBA00023065"/>
    </source>
</evidence>